<gene>
    <name evidence="4" type="ORF">HannXRQ_Chr02g0036241</name>
</gene>
<reference evidence="5" key="1">
    <citation type="journal article" date="2017" name="Nature">
        <title>The sunflower genome provides insights into oil metabolism, flowering and Asterid evolution.</title>
        <authorList>
            <person name="Badouin H."/>
            <person name="Gouzy J."/>
            <person name="Grassa C.J."/>
            <person name="Murat F."/>
            <person name="Staton S.E."/>
            <person name="Cottret L."/>
            <person name="Lelandais-Briere C."/>
            <person name="Owens G.L."/>
            <person name="Carrere S."/>
            <person name="Mayjonade B."/>
            <person name="Legrand L."/>
            <person name="Gill N."/>
            <person name="Kane N.C."/>
            <person name="Bowers J.E."/>
            <person name="Hubner S."/>
            <person name="Bellec A."/>
            <person name="Berard A."/>
            <person name="Berges H."/>
            <person name="Blanchet N."/>
            <person name="Boniface M.C."/>
            <person name="Brunel D."/>
            <person name="Catrice O."/>
            <person name="Chaidir N."/>
            <person name="Claudel C."/>
            <person name="Donnadieu C."/>
            <person name="Faraut T."/>
            <person name="Fievet G."/>
            <person name="Helmstetter N."/>
            <person name="King M."/>
            <person name="Knapp S.J."/>
            <person name="Lai Z."/>
            <person name="Le Paslier M.C."/>
            <person name="Lippi Y."/>
            <person name="Lorenzon L."/>
            <person name="Mandel J.R."/>
            <person name="Marage G."/>
            <person name="Marchand G."/>
            <person name="Marquand E."/>
            <person name="Bret-Mestries E."/>
            <person name="Morien E."/>
            <person name="Nambeesan S."/>
            <person name="Nguyen T."/>
            <person name="Pegot-Espagnet P."/>
            <person name="Pouilly N."/>
            <person name="Raftis F."/>
            <person name="Sallet E."/>
            <person name="Schiex T."/>
            <person name="Thomas J."/>
            <person name="Vandecasteele C."/>
            <person name="Vares D."/>
            <person name="Vear F."/>
            <person name="Vautrin S."/>
            <person name="Crespi M."/>
            <person name="Mangin B."/>
            <person name="Burke J.M."/>
            <person name="Salse J."/>
            <person name="Munos S."/>
            <person name="Vincourt P."/>
            <person name="Rieseberg L.H."/>
            <person name="Langlade N.B."/>
        </authorList>
    </citation>
    <scope>NUCLEOTIDE SEQUENCE [LARGE SCALE GENOMIC DNA]</scope>
    <source>
        <strain evidence="5">cv. SF193</strain>
    </source>
</reference>
<comment type="cofactor">
    <cofactor evidence="1">
        <name>a divalent metal cation</name>
        <dbReference type="ChEBI" id="CHEBI:60240"/>
    </cofactor>
</comment>
<evidence type="ECO:0000313" key="4">
    <source>
        <dbReference type="EMBL" id="OTG33576.1"/>
    </source>
</evidence>
<accession>A0A251VEJ0</accession>
<dbReference type="AlphaFoldDB" id="A0A251VEJ0"/>
<dbReference type="EMBL" id="CM007891">
    <property type="protein sequence ID" value="OTG33576.1"/>
    <property type="molecule type" value="Genomic_DNA"/>
</dbReference>
<dbReference type="Proteomes" id="UP000215914">
    <property type="component" value="Chromosome 2"/>
</dbReference>
<sequence length="91" mass="11052">MEPPGWNRSTRKVVVWWFDDSEVIIHGVMRAPRRPKETFNYHYSSLRNIIERIFGVWKARWALLRDMHVNYTYEHQAMAMLLTCKAFLLLR</sequence>
<evidence type="ECO:0000256" key="2">
    <source>
        <dbReference type="ARBA" id="ARBA00022723"/>
    </source>
</evidence>
<evidence type="ECO:0000313" key="5">
    <source>
        <dbReference type="Proteomes" id="UP000215914"/>
    </source>
</evidence>
<proteinExistence type="predicted"/>
<keyword evidence="5" id="KW-1185">Reference proteome</keyword>
<dbReference type="InterPro" id="IPR027806">
    <property type="entry name" value="HARBI1_dom"/>
</dbReference>
<evidence type="ECO:0000256" key="1">
    <source>
        <dbReference type="ARBA" id="ARBA00001968"/>
    </source>
</evidence>
<dbReference type="Pfam" id="PF13359">
    <property type="entry name" value="DDE_Tnp_4"/>
    <property type="match status" value="1"/>
</dbReference>
<evidence type="ECO:0000259" key="3">
    <source>
        <dbReference type="Pfam" id="PF13359"/>
    </source>
</evidence>
<feature type="domain" description="DDE Tnp4" evidence="3">
    <location>
        <begin position="36"/>
        <end position="87"/>
    </location>
</feature>
<protein>
    <submittedName>
        <fullName evidence="4">Putative harbinger transposase-derived nuclease domain-containing protein</fullName>
    </submittedName>
</protein>
<name>A0A251VEJ0_HELAN</name>
<keyword evidence="2" id="KW-0479">Metal-binding</keyword>
<dbReference type="GO" id="GO:0046872">
    <property type="term" value="F:metal ion binding"/>
    <property type="evidence" value="ECO:0007669"/>
    <property type="project" value="UniProtKB-KW"/>
</dbReference>
<dbReference type="InParanoid" id="A0A251VEJ0"/>
<organism evidence="4 5">
    <name type="scientific">Helianthus annuus</name>
    <name type="common">Common sunflower</name>
    <dbReference type="NCBI Taxonomy" id="4232"/>
    <lineage>
        <taxon>Eukaryota</taxon>
        <taxon>Viridiplantae</taxon>
        <taxon>Streptophyta</taxon>
        <taxon>Embryophyta</taxon>
        <taxon>Tracheophyta</taxon>
        <taxon>Spermatophyta</taxon>
        <taxon>Magnoliopsida</taxon>
        <taxon>eudicotyledons</taxon>
        <taxon>Gunneridae</taxon>
        <taxon>Pentapetalae</taxon>
        <taxon>asterids</taxon>
        <taxon>campanulids</taxon>
        <taxon>Asterales</taxon>
        <taxon>Asteraceae</taxon>
        <taxon>Asteroideae</taxon>
        <taxon>Heliantheae alliance</taxon>
        <taxon>Heliantheae</taxon>
        <taxon>Helianthus</taxon>
    </lineage>
</organism>